<sequence length="823" mass="88939">MSYKPVQTIRDDEPLAVLDEVSFSYDQGRTWVLDHVSLTIHRGERVAVVGANGSGKSTLALLLAGALAPDRGRIELRGQVVFDSARPWAERVDTDAYRQVRESIGMVFQNPEDQIVTTVTEDDVAFGPENQGMARPAMQASVVRSLKEVDLSGRERSDPTRMSGGQQQRVSIAGALAMDPDMLVMDEPGAMLDSSGRSRISAIMATMAEQGKTVVHITHHLDEAGTASRVIVLDQGRIIADGPPDQALPTLYRQLNTDSPASGAGRHTDDWDANTSGVGLGQRTEHRHDTSDEEEPAVEAKGLSYRFGEGRRQVVDHLDLRLEKGRTLAILGPNGSGKSTLARLICALIRPTEGNLSVAGIPLTVGGHTPRRARNRRLGMLRQRVGYVMQKPEHQLFAETVAQDVAYGPGNLGFDKGDTALRVKQVLTLLGLGELSDRSPFDLSGGQQRLVALAGVLATSPKILVLDEVTAGLDPKASETIMTVLERLQGEGVTIILITHDEEEVIRLADQALLMNQGHMVSHGNVGKVLKDYHDLRAHISSSGNHEEDSGTEQIEEPASESKAEDQADGPSLIARLDPRAKMVCFLMLMVTSFFIGTGPQLILGVLVTLAIIMAARISPLKLMKSVSGLLALLVLVALLNLLVTRDGTALTRWGPLIITDQGLWAALVYTCRFGLVLLLGALLLMTTTPTQMTDAFESLLSPLGRLGVHTSEISLVLSLALRFIPTLVREMQSIREAQAARGGSIESGSPSRRARAMAAIIIPVFAAALRHADNLGQALDARSYHGGRGRTHYRVSRMQGIDYGFITLVAVYLALLVVLIFL</sequence>
<dbReference type="GO" id="GO:0042626">
    <property type="term" value="F:ATPase-coupled transmembrane transporter activity"/>
    <property type="evidence" value="ECO:0007669"/>
    <property type="project" value="TreeGrafter"/>
</dbReference>
<dbReference type="Pfam" id="PF00005">
    <property type="entry name" value="ABC_tran"/>
    <property type="match status" value="2"/>
</dbReference>
<protein>
    <submittedName>
        <fullName evidence="15">Fused ATP binding protein and permease of ABC transporter</fullName>
        <ecNumber evidence="15">3.6.3.17</ecNumber>
    </submittedName>
</protein>
<dbReference type="PROSITE" id="PS00211">
    <property type="entry name" value="ABC_TRANSPORTER_1"/>
    <property type="match status" value="2"/>
</dbReference>
<keyword evidence="8" id="KW-0067">ATP-binding</keyword>
<evidence type="ECO:0000256" key="12">
    <source>
        <dbReference type="SAM" id="MobiDB-lite"/>
    </source>
</evidence>
<feature type="compositionally biased region" description="Acidic residues" evidence="12">
    <location>
        <begin position="550"/>
        <end position="559"/>
    </location>
</feature>
<feature type="domain" description="ABC transporter" evidence="14">
    <location>
        <begin position="16"/>
        <end position="260"/>
    </location>
</feature>
<keyword evidence="15" id="KW-0378">Hydrolase</keyword>
<dbReference type="InterPro" id="IPR050095">
    <property type="entry name" value="ECF_ABC_transporter_ATP-bd"/>
</dbReference>
<dbReference type="RefSeq" id="WP_052108792.1">
    <property type="nucleotide sequence ID" value="NZ_CP006018.1"/>
</dbReference>
<keyword evidence="6 13" id="KW-0812">Transmembrane</keyword>
<dbReference type="NCBIfam" id="NF010167">
    <property type="entry name" value="PRK13648.1"/>
    <property type="match status" value="2"/>
</dbReference>
<feature type="transmembrane region" description="Helical" evidence="13">
    <location>
        <begin position="801"/>
        <end position="822"/>
    </location>
</feature>
<keyword evidence="7" id="KW-0547">Nucleotide-binding</keyword>
<feature type="region of interest" description="Disordered" evidence="12">
    <location>
        <begin position="541"/>
        <end position="569"/>
    </location>
</feature>
<dbReference type="PANTHER" id="PTHR43553:SF27">
    <property type="entry name" value="ENERGY-COUPLING FACTOR TRANSPORTER ATP-BINDING PROTEIN ECFA2"/>
    <property type="match status" value="1"/>
</dbReference>
<evidence type="ECO:0000256" key="9">
    <source>
        <dbReference type="ARBA" id="ARBA00022967"/>
    </source>
</evidence>
<dbReference type="InterPro" id="IPR027417">
    <property type="entry name" value="P-loop_NTPase"/>
</dbReference>
<keyword evidence="10 13" id="KW-1133">Transmembrane helix</keyword>
<comment type="subcellular location">
    <subcellularLocation>
        <location evidence="2">Cell membrane</location>
        <topology evidence="2">Peripheral membrane protein</topology>
    </subcellularLocation>
    <subcellularLocation>
        <location evidence="1">Membrane</location>
        <topology evidence="1">Multi-pass membrane protein</topology>
    </subcellularLocation>
</comment>
<dbReference type="InterPro" id="IPR003593">
    <property type="entry name" value="AAA+_ATPase"/>
</dbReference>
<dbReference type="SMART" id="SM00382">
    <property type="entry name" value="AAA"/>
    <property type="match status" value="2"/>
</dbReference>
<comment type="similarity">
    <text evidence="3">Belongs to the ABC transporter superfamily.</text>
</comment>
<dbReference type="CDD" id="cd03225">
    <property type="entry name" value="ABC_cobalt_CbiO_domain1"/>
    <property type="match status" value="2"/>
</dbReference>
<dbReference type="Gene3D" id="3.40.50.300">
    <property type="entry name" value="P-loop containing nucleotide triphosphate hydrolases"/>
    <property type="match status" value="2"/>
</dbReference>
<dbReference type="InterPro" id="IPR017871">
    <property type="entry name" value="ABC_transporter-like_CS"/>
</dbReference>
<keyword evidence="16" id="KW-1185">Reference proteome</keyword>
<keyword evidence="11 13" id="KW-0472">Membrane</keyword>
<feature type="domain" description="ABC transporter" evidence="14">
    <location>
        <begin position="298"/>
        <end position="542"/>
    </location>
</feature>
<dbReference type="SUPFAM" id="SSF52540">
    <property type="entry name" value="P-loop containing nucleoside triphosphate hydrolases"/>
    <property type="match status" value="2"/>
</dbReference>
<evidence type="ECO:0000256" key="8">
    <source>
        <dbReference type="ARBA" id="ARBA00022840"/>
    </source>
</evidence>
<feature type="transmembrane region" description="Helical" evidence="13">
    <location>
        <begin position="586"/>
        <end position="615"/>
    </location>
</feature>
<gene>
    <name evidence="15" type="ORF">BINDI_0853</name>
</gene>
<dbReference type="HOGENOM" id="CLU_000604_38_1_11"/>
<feature type="transmembrane region" description="Helical" evidence="13">
    <location>
        <begin position="627"/>
        <end position="644"/>
    </location>
</feature>
<evidence type="ECO:0000256" key="6">
    <source>
        <dbReference type="ARBA" id="ARBA00022692"/>
    </source>
</evidence>
<dbReference type="GO" id="GO:0043190">
    <property type="term" value="C:ATP-binding cassette (ABC) transporter complex"/>
    <property type="evidence" value="ECO:0007669"/>
    <property type="project" value="TreeGrafter"/>
</dbReference>
<evidence type="ECO:0000256" key="1">
    <source>
        <dbReference type="ARBA" id="ARBA00004141"/>
    </source>
</evidence>
<dbReference type="AlphaFoldDB" id="A0A087VUU3"/>
<organism evidence="15 16">
    <name type="scientific">Bifidobacterium [indicum] DSM 20214 = LMG 11587</name>
    <dbReference type="NCBI Taxonomy" id="1341694"/>
    <lineage>
        <taxon>Bacteria</taxon>
        <taxon>Bacillati</taxon>
        <taxon>Actinomycetota</taxon>
        <taxon>Actinomycetes</taxon>
        <taxon>Bifidobacteriales</taxon>
        <taxon>Bifidobacteriaceae</taxon>
        <taxon>Bifidobacterium</taxon>
    </lineage>
</organism>
<feature type="region of interest" description="Disordered" evidence="12">
    <location>
        <begin position="256"/>
        <end position="297"/>
    </location>
</feature>
<dbReference type="GO" id="GO:0005524">
    <property type="term" value="F:ATP binding"/>
    <property type="evidence" value="ECO:0007669"/>
    <property type="project" value="UniProtKB-KW"/>
</dbReference>
<evidence type="ECO:0000256" key="5">
    <source>
        <dbReference type="ARBA" id="ARBA00022475"/>
    </source>
</evidence>
<feature type="transmembrane region" description="Helical" evidence="13">
    <location>
        <begin position="664"/>
        <end position="685"/>
    </location>
</feature>
<evidence type="ECO:0000259" key="14">
    <source>
        <dbReference type="PROSITE" id="PS50893"/>
    </source>
</evidence>
<dbReference type="FunFam" id="3.40.50.300:FF:000224">
    <property type="entry name" value="Energy-coupling factor transporter ATP-binding protein EcfA"/>
    <property type="match status" value="2"/>
</dbReference>
<dbReference type="InterPro" id="IPR003439">
    <property type="entry name" value="ABC_transporter-like_ATP-bd"/>
</dbReference>
<dbReference type="EMBL" id="CP006018">
    <property type="protein sequence ID" value="AIC92122.1"/>
    <property type="molecule type" value="Genomic_DNA"/>
</dbReference>
<dbReference type="CDD" id="cd16914">
    <property type="entry name" value="EcfT"/>
    <property type="match status" value="1"/>
</dbReference>
<keyword evidence="9" id="KW-1278">Translocase</keyword>
<dbReference type="KEGG" id="bii:BINDI_0853"/>
<dbReference type="InterPro" id="IPR015856">
    <property type="entry name" value="ABC_transpr_CbiO/EcfA_su"/>
</dbReference>
<keyword evidence="4" id="KW-0813">Transport</keyword>
<dbReference type="Pfam" id="PF02361">
    <property type="entry name" value="CbiQ"/>
    <property type="match status" value="1"/>
</dbReference>
<dbReference type="Proteomes" id="UP000028569">
    <property type="component" value="Chromosome"/>
</dbReference>
<evidence type="ECO:0000256" key="2">
    <source>
        <dbReference type="ARBA" id="ARBA00004202"/>
    </source>
</evidence>
<dbReference type="GO" id="GO:0016887">
    <property type="term" value="F:ATP hydrolysis activity"/>
    <property type="evidence" value="ECO:0007669"/>
    <property type="project" value="InterPro"/>
</dbReference>
<accession>A0A087VUU3</accession>
<dbReference type="PANTHER" id="PTHR43553">
    <property type="entry name" value="HEAVY METAL TRANSPORTER"/>
    <property type="match status" value="1"/>
</dbReference>
<evidence type="ECO:0000256" key="7">
    <source>
        <dbReference type="ARBA" id="ARBA00022741"/>
    </source>
</evidence>
<dbReference type="PROSITE" id="PS50893">
    <property type="entry name" value="ABC_TRANSPORTER_2"/>
    <property type="match status" value="2"/>
</dbReference>
<dbReference type="InterPro" id="IPR003339">
    <property type="entry name" value="ABC/ECF_trnsptr_transmembrane"/>
</dbReference>
<name>A0A087VUU3_9BIFI</name>
<proteinExistence type="inferred from homology"/>
<reference evidence="15 16" key="1">
    <citation type="journal article" date="2014" name="Appl. Environ. Microbiol.">
        <title>Genomic encyclopedia of type strains of the genus Bifidobacterium.</title>
        <authorList>
            <person name="Milani C."/>
            <person name="Lugli G.A."/>
            <person name="Duranti S."/>
            <person name="Turroni F."/>
            <person name="Bottacini F."/>
            <person name="Mangifesta M."/>
            <person name="Sanchez B."/>
            <person name="Viappiani A."/>
            <person name="Mancabelli L."/>
            <person name="Taminiau B."/>
            <person name="Delcenserie V."/>
            <person name="Barrangou R."/>
            <person name="Margolles A."/>
            <person name="van Sinderen D."/>
            <person name="Ventura M."/>
        </authorList>
    </citation>
    <scope>NUCLEOTIDE SEQUENCE [LARGE SCALE GENOMIC DNA]</scope>
    <source>
        <strain evidence="15 16">LMG 11587</strain>
    </source>
</reference>
<dbReference type="OrthoDB" id="501320at2"/>
<dbReference type="EC" id="3.6.3.17" evidence="15"/>
<evidence type="ECO:0000256" key="4">
    <source>
        <dbReference type="ARBA" id="ARBA00022448"/>
    </source>
</evidence>
<evidence type="ECO:0000256" key="3">
    <source>
        <dbReference type="ARBA" id="ARBA00005417"/>
    </source>
</evidence>
<keyword evidence="5" id="KW-1003">Cell membrane</keyword>
<evidence type="ECO:0000256" key="13">
    <source>
        <dbReference type="SAM" id="Phobius"/>
    </source>
</evidence>
<evidence type="ECO:0000313" key="16">
    <source>
        <dbReference type="Proteomes" id="UP000028569"/>
    </source>
</evidence>
<evidence type="ECO:0000256" key="11">
    <source>
        <dbReference type="ARBA" id="ARBA00023136"/>
    </source>
</evidence>
<evidence type="ECO:0000256" key="10">
    <source>
        <dbReference type="ARBA" id="ARBA00022989"/>
    </source>
</evidence>
<evidence type="ECO:0000313" key="15">
    <source>
        <dbReference type="EMBL" id="AIC92122.1"/>
    </source>
</evidence>